<proteinExistence type="predicted"/>
<protein>
    <submittedName>
        <fullName evidence="3">Uncharacterized protein</fullName>
    </submittedName>
</protein>
<dbReference type="AlphaFoldDB" id="A0A9Q3F3M7"/>
<keyword evidence="2" id="KW-0472">Membrane</keyword>
<name>A0A9Q3F3M7_9BASI</name>
<evidence type="ECO:0000313" key="4">
    <source>
        <dbReference type="Proteomes" id="UP000765509"/>
    </source>
</evidence>
<reference evidence="3" key="1">
    <citation type="submission" date="2021-03" db="EMBL/GenBank/DDBJ databases">
        <title>Draft genome sequence of rust myrtle Austropuccinia psidii MF-1, a brazilian biotype.</title>
        <authorList>
            <person name="Quecine M.C."/>
            <person name="Pachon D.M.R."/>
            <person name="Bonatelli M.L."/>
            <person name="Correr F.H."/>
            <person name="Franceschini L.M."/>
            <person name="Leite T.F."/>
            <person name="Margarido G.R.A."/>
            <person name="Almeida C.A."/>
            <person name="Ferrarezi J.A."/>
            <person name="Labate C.A."/>
        </authorList>
    </citation>
    <scope>NUCLEOTIDE SEQUENCE</scope>
    <source>
        <strain evidence="3">MF-1</strain>
    </source>
</reference>
<keyword evidence="4" id="KW-1185">Reference proteome</keyword>
<feature type="region of interest" description="Disordered" evidence="1">
    <location>
        <begin position="1"/>
        <end position="20"/>
    </location>
</feature>
<evidence type="ECO:0000256" key="2">
    <source>
        <dbReference type="SAM" id="Phobius"/>
    </source>
</evidence>
<accession>A0A9Q3F3M7</accession>
<dbReference type="EMBL" id="AVOT02035711">
    <property type="protein sequence ID" value="MBW0530105.1"/>
    <property type="molecule type" value="Genomic_DNA"/>
</dbReference>
<dbReference type="Proteomes" id="UP000765509">
    <property type="component" value="Unassembled WGS sequence"/>
</dbReference>
<gene>
    <name evidence="3" type="ORF">O181_069820</name>
</gene>
<keyword evidence="2" id="KW-0812">Transmembrane</keyword>
<keyword evidence="2" id="KW-1133">Transmembrane helix</keyword>
<evidence type="ECO:0000313" key="3">
    <source>
        <dbReference type="EMBL" id="MBW0530105.1"/>
    </source>
</evidence>
<comment type="caution">
    <text evidence="3">The sequence shown here is derived from an EMBL/GenBank/DDBJ whole genome shotgun (WGS) entry which is preliminary data.</text>
</comment>
<organism evidence="3 4">
    <name type="scientific">Austropuccinia psidii MF-1</name>
    <dbReference type="NCBI Taxonomy" id="1389203"/>
    <lineage>
        <taxon>Eukaryota</taxon>
        <taxon>Fungi</taxon>
        <taxon>Dikarya</taxon>
        <taxon>Basidiomycota</taxon>
        <taxon>Pucciniomycotina</taxon>
        <taxon>Pucciniomycetes</taxon>
        <taxon>Pucciniales</taxon>
        <taxon>Sphaerophragmiaceae</taxon>
        <taxon>Austropuccinia</taxon>
    </lineage>
</organism>
<feature type="transmembrane region" description="Helical" evidence="2">
    <location>
        <begin position="74"/>
        <end position="95"/>
    </location>
</feature>
<evidence type="ECO:0000256" key="1">
    <source>
        <dbReference type="SAM" id="MobiDB-lite"/>
    </source>
</evidence>
<sequence>MRPTTSPQGQVGPPEPILAPNLIGHKNGQKGLMKQVLAISNHQRPPAQVQQAFASIKGKDSPSSMYSVQRIQAWCIYGIIFHYAPILLSNLMVMFSGPNHAIPIQVPKSITHFEGSIFSHSVLQSLAATRRPFEDPNHLALQELGHIFFSGLFQGKFKEVINYSISFKASST</sequence>